<dbReference type="InterPro" id="IPR058537">
    <property type="entry name" value="TPR_TNPO3_IPO13_4th"/>
</dbReference>
<dbReference type="FunFam" id="1.25.10.10:FF:000266">
    <property type="entry name" value="mRNA transport regulator MTR10"/>
    <property type="match status" value="1"/>
</dbReference>
<dbReference type="InterPro" id="IPR001494">
    <property type="entry name" value="Importin-beta_N"/>
</dbReference>
<reference evidence="4 5" key="1">
    <citation type="submission" date="2015-07" db="EMBL/GenBank/DDBJ databases">
        <title>Comparative genomics of the Sigatoka disease complex on banana suggests a link between parallel evolutionary changes in Pseudocercospora fijiensis and Pseudocercospora eumusae and increased virulence on the banana host.</title>
        <authorList>
            <person name="Chang T.-C."/>
            <person name="Salvucci A."/>
            <person name="Crous P.W."/>
            <person name="Stergiopoulos I."/>
        </authorList>
    </citation>
    <scope>NUCLEOTIDE SEQUENCE [LARGE SCALE GENOMIC DNA]</scope>
    <source>
        <strain evidence="4 5">CBS 114824</strain>
    </source>
</reference>
<organism evidence="4 5">
    <name type="scientific">Pseudocercospora eumusae</name>
    <dbReference type="NCBI Taxonomy" id="321146"/>
    <lineage>
        <taxon>Eukaryota</taxon>
        <taxon>Fungi</taxon>
        <taxon>Dikarya</taxon>
        <taxon>Ascomycota</taxon>
        <taxon>Pezizomycotina</taxon>
        <taxon>Dothideomycetes</taxon>
        <taxon>Dothideomycetidae</taxon>
        <taxon>Mycosphaerellales</taxon>
        <taxon>Mycosphaerellaceae</taxon>
        <taxon>Pseudocercospora</taxon>
    </lineage>
</organism>
<dbReference type="Pfam" id="PF24139">
    <property type="entry name" value="TPR_TNPO3_IPO13_4th"/>
    <property type="match status" value="1"/>
</dbReference>
<evidence type="ECO:0000313" key="5">
    <source>
        <dbReference type="Proteomes" id="UP000070133"/>
    </source>
</evidence>
<dbReference type="InterPro" id="IPR057942">
    <property type="entry name" value="TPR_TNPO3_IPO13_3rd"/>
</dbReference>
<feature type="domain" description="Importin N-terminal" evidence="3">
    <location>
        <begin position="40"/>
        <end position="107"/>
    </location>
</feature>
<evidence type="ECO:0000259" key="3">
    <source>
        <dbReference type="PROSITE" id="PS50166"/>
    </source>
</evidence>
<dbReference type="InterPro" id="IPR057941">
    <property type="entry name" value="TPR_TNPO3_IPO13_2nd"/>
</dbReference>
<dbReference type="PROSITE" id="PS50166">
    <property type="entry name" value="IMPORTIN_B_NT"/>
    <property type="match status" value="1"/>
</dbReference>
<dbReference type="InterPro" id="IPR016024">
    <property type="entry name" value="ARM-type_fold"/>
</dbReference>
<dbReference type="Proteomes" id="UP000070133">
    <property type="component" value="Unassembled WGS sequence"/>
</dbReference>
<dbReference type="GO" id="GO:0005634">
    <property type="term" value="C:nucleus"/>
    <property type="evidence" value="ECO:0007669"/>
    <property type="project" value="UniProtKB-ARBA"/>
</dbReference>
<dbReference type="InterPro" id="IPR051345">
    <property type="entry name" value="Importin_beta-like_NTR"/>
</dbReference>
<dbReference type="Gene3D" id="1.25.10.10">
    <property type="entry name" value="Leucine-rich Repeat Variant"/>
    <property type="match status" value="1"/>
</dbReference>
<keyword evidence="5" id="KW-1185">Reference proteome</keyword>
<name>A0A139H318_9PEZI</name>
<dbReference type="Pfam" id="PF24138">
    <property type="entry name" value="TPR_TNPO3_IPO13_2nd"/>
    <property type="match status" value="1"/>
</dbReference>
<dbReference type="SUPFAM" id="SSF48371">
    <property type="entry name" value="ARM repeat"/>
    <property type="match status" value="1"/>
</dbReference>
<comment type="caution">
    <text evidence="4">The sequence shown here is derived from an EMBL/GenBank/DDBJ whole genome shotgun (WGS) entry which is preliminary data.</text>
</comment>
<protein>
    <recommendedName>
        <fullName evidence="3">Importin N-terminal domain-containing protein</fullName>
    </recommendedName>
</protein>
<gene>
    <name evidence="4" type="ORF">AC578_6215</name>
</gene>
<comment type="function">
    <text evidence="2">tRNA nucleus export receptor which facilitates tRNA translocation across the nuclear pore complex. Involved in pre-tRNA splicing, probably by affecting the interaction of pre-tRNA with splicing endonuclease.</text>
</comment>
<dbReference type="PANTHER" id="PTHR12363">
    <property type="entry name" value="TRANSPORTIN 3 AND IMPORTIN 13"/>
    <property type="match status" value="1"/>
</dbReference>
<dbReference type="Pfam" id="PF24140">
    <property type="entry name" value="TPR_TNPO3_IPO13_3rd"/>
    <property type="match status" value="1"/>
</dbReference>
<evidence type="ECO:0000256" key="1">
    <source>
        <dbReference type="ARBA" id="ARBA00022694"/>
    </source>
</evidence>
<dbReference type="InterPro" id="IPR013598">
    <property type="entry name" value="Exportin-1/Importin-b-like"/>
</dbReference>
<accession>A0A139H318</accession>
<dbReference type="STRING" id="321146.A0A139H318"/>
<proteinExistence type="predicted"/>
<evidence type="ECO:0000313" key="4">
    <source>
        <dbReference type="EMBL" id="KXS96875.1"/>
    </source>
</evidence>
<dbReference type="Pfam" id="PF08389">
    <property type="entry name" value="Xpo1"/>
    <property type="match status" value="1"/>
</dbReference>
<dbReference type="EMBL" id="LFZN01000160">
    <property type="protein sequence ID" value="KXS96875.1"/>
    <property type="molecule type" value="Genomic_DNA"/>
</dbReference>
<dbReference type="AlphaFoldDB" id="A0A139H318"/>
<evidence type="ECO:0000256" key="2">
    <source>
        <dbReference type="ARBA" id="ARBA00025147"/>
    </source>
</evidence>
<dbReference type="GO" id="GO:0031267">
    <property type="term" value="F:small GTPase binding"/>
    <property type="evidence" value="ECO:0007669"/>
    <property type="project" value="InterPro"/>
</dbReference>
<dbReference type="PANTHER" id="PTHR12363:SF53">
    <property type="entry name" value="MRNA TRANSPORT REGULATOR MTR10"/>
    <property type="match status" value="1"/>
</dbReference>
<keyword evidence="1" id="KW-0819">tRNA processing</keyword>
<dbReference type="InterPro" id="IPR011989">
    <property type="entry name" value="ARM-like"/>
</dbReference>
<dbReference type="GO" id="GO:0006606">
    <property type="term" value="P:protein import into nucleus"/>
    <property type="evidence" value="ECO:0007669"/>
    <property type="project" value="TreeGrafter"/>
</dbReference>
<sequence>MATAATMNGNGNGNGAAFAPVLSALATMSSNVDRSSKTQAHTYLESFQKSQEAWTSTFAMLQASDASDEAKLFAATTLKGKIIFDFHQIPRESWPQLRDTLLQVVAQYAKGPKPIRTQLCVCLANLAILMLDWKDVLETVVSTLGSDAAGISCVLEFLHVLPEEVTEGRKINLAEDELRTRQQELLEQNGQHVLRLLVQYAQSSPEATKNPQLMECITSWIREVPLNDIVNSPLMEVVQNAAQSDAAFDAAVETMCAIFKETRDIDENMNNIKALYPRLAALAPRIKASADEEDWETFKGVTRIFAEAGEAWVILIAREPQQFRDLVVAVLECCRQDKEREALSQTFNFWYELKQYITLERYMEARLQMVDLYSQLVDIMIVHLQYPEGDDSDLFDGDREAEDRFREFRHQLGDVLKDCCEVIGVTECLQKSYQLIESWVGQFGAQAQAGQVPHWQKLEAPLFSMRAMGRQVPSDENIMLPRLIPLIVQIPDQEKVRFQAVMALGRYTEWTAQHPDTLQDQLNFIMAAFSHQSKEVVRAAALSFKFFCNDCADLLKEYMPQIQQFYEANLNSLPPTSQEETTEGVASVLAKQPLESLYQSMKLCCDPIVKRLMAMAQAATEKEQKLAIADHLNLLTIFIQWVTPYMEPSKPHPAVQYCQEIFPILATICENFINFVPIVERVCRCWRYMVLSYRIHTAPLLNQLADKLAAGFTASRQGCFLWATDSIVREFSDESEYVSRETTDQIYAFYEQQATAFLRALNDLTPEDLPDVIEDFFRMSTDVLLYHPNKIVASSLMPHILSAATSALSLLKEEPLIATLHFLRDFLAYGGEDAPSPTFDANDGTYRLRANPPQVQQTVKELVKSEGEQLTQRCLTGMMYTFPQDCFPDASGVLLALFQLMPREAAQWIGKTVSLLPQGSIAPQELERLSRNIQQRIESKEVRKIRGTLQDFTNAFRRRNVAPREGLGRLDATKFRFSG</sequence>
<dbReference type="Pfam" id="PF03810">
    <property type="entry name" value="IBN_N"/>
    <property type="match status" value="1"/>
</dbReference>
<dbReference type="GO" id="GO:0008033">
    <property type="term" value="P:tRNA processing"/>
    <property type="evidence" value="ECO:0007669"/>
    <property type="project" value="UniProtKB-KW"/>
</dbReference>
<dbReference type="OrthoDB" id="435593at2759"/>
<dbReference type="GO" id="GO:0005737">
    <property type="term" value="C:cytoplasm"/>
    <property type="evidence" value="ECO:0007669"/>
    <property type="project" value="TreeGrafter"/>
</dbReference>
<dbReference type="SMART" id="SM00913">
    <property type="entry name" value="IBN_N"/>
    <property type="match status" value="1"/>
</dbReference>